<accession>A0A645CEM7</accession>
<reference evidence="1" key="1">
    <citation type="submission" date="2019-08" db="EMBL/GenBank/DDBJ databases">
        <authorList>
            <person name="Kucharzyk K."/>
            <person name="Murdoch R.W."/>
            <person name="Higgins S."/>
            <person name="Loffler F."/>
        </authorList>
    </citation>
    <scope>NUCLEOTIDE SEQUENCE</scope>
</reference>
<proteinExistence type="predicted"/>
<comment type="caution">
    <text evidence="1">The sequence shown here is derived from an EMBL/GenBank/DDBJ whole genome shotgun (WGS) entry which is preliminary data.</text>
</comment>
<organism evidence="1">
    <name type="scientific">bioreactor metagenome</name>
    <dbReference type="NCBI Taxonomy" id="1076179"/>
    <lineage>
        <taxon>unclassified sequences</taxon>
        <taxon>metagenomes</taxon>
        <taxon>ecological metagenomes</taxon>
    </lineage>
</organism>
<name>A0A645CEM7_9ZZZZ</name>
<protein>
    <submittedName>
        <fullName evidence="1">Uncharacterized protein</fullName>
    </submittedName>
</protein>
<gene>
    <name evidence="1" type="ORF">SDC9_122347</name>
</gene>
<dbReference type="AlphaFoldDB" id="A0A645CEM7"/>
<dbReference type="EMBL" id="VSSQ01026570">
    <property type="protein sequence ID" value="MPM75355.1"/>
    <property type="molecule type" value="Genomic_DNA"/>
</dbReference>
<evidence type="ECO:0000313" key="1">
    <source>
        <dbReference type="EMBL" id="MPM75355.1"/>
    </source>
</evidence>
<sequence>MIDVLADIAEKQHLRLRQLRQPNAQHHVLCEFRQFFLQSLPHTSRLFLFGTHIILFIDKQRLLIGFRKDPVGELLLLIREENAGEKPVESFIVSKKNHQLLSPIDGILQQLRRLFFLCPGNLAADVLRREFVYCLHRQFAAHDKVLRPFHYHTHFLQLHRV</sequence>